<dbReference type="GO" id="GO:0044874">
    <property type="term" value="P:lipoprotein localization to outer membrane"/>
    <property type="evidence" value="ECO:0007669"/>
    <property type="project" value="TreeGrafter"/>
</dbReference>
<comment type="caution">
    <text evidence="8">The sequence shown here is derived from an EMBL/GenBank/DDBJ whole genome shotgun (WGS) entry which is preliminary data.</text>
</comment>
<feature type="transmembrane region" description="Helical" evidence="6">
    <location>
        <begin position="311"/>
        <end position="337"/>
    </location>
</feature>
<evidence type="ECO:0000313" key="8">
    <source>
        <dbReference type="EMBL" id="OIQ90243.1"/>
    </source>
</evidence>
<dbReference type="InterPro" id="IPR003838">
    <property type="entry name" value="ABC3_permease_C"/>
</dbReference>
<evidence type="ECO:0000259" key="7">
    <source>
        <dbReference type="Pfam" id="PF02687"/>
    </source>
</evidence>
<feature type="transmembrane region" description="Helical" evidence="6">
    <location>
        <begin position="655"/>
        <end position="682"/>
    </location>
</feature>
<dbReference type="PANTHER" id="PTHR30489">
    <property type="entry name" value="LIPOPROTEIN-RELEASING SYSTEM TRANSMEMBRANE PROTEIN LOLE"/>
    <property type="match status" value="1"/>
</dbReference>
<feature type="transmembrane region" description="Helical" evidence="6">
    <location>
        <begin position="268"/>
        <end position="290"/>
    </location>
</feature>
<dbReference type="PANTHER" id="PTHR30489:SF0">
    <property type="entry name" value="LIPOPROTEIN-RELEASING SYSTEM TRANSMEMBRANE PROTEIN LOLE"/>
    <property type="match status" value="1"/>
</dbReference>
<feature type="transmembrane region" description="Helical" evidence="6">
    <location>
        <begin position="702"/>
        <end position="724"/>
    </location>
</feature>
<keyword evidence="2" id="KW-1003">Cell membrane</keyword>
<evidence type="ECO:0000256" key="4">
    <source>
        <dbReference type="ARBA" id="ARBA00022989"/>
    </source>
</evidence>
<dbReference type="AlphaFoldDB" id="A0A1J5RL47"/>
<proteinExistence type="predicted"/>
<gene>
    <name evidence="8" type="ORF">GALL_278740</name>
</gene>
<keyword evidence="5 6" id="KW-0472">Membrane</keyword>
<evidence type="ECO:0000256" key="1">
    <source>
        <dbReference type="ARBA" id="ARBA00004651"/>
    </source>
</evidence>
<name>A0A1J5RL47_9ZZZZ</name>
<accession>A0A1J5RL47</accession>
<keyword evidence="3 6" id="KW-0812">Transmembrane</keyword>
<feature type="transmembrane region" description="Helical" evidence="6">
    <location>
        <begin position="20"/>
        <end position="40"/>
    </location>
</feature>
<dbReference type="EMBL" id="MLJW01000299">
    <property type="protein sequence ID" value="OIQ90243.1"/>
    <property type="molecule type" value="Genomic_DNA"/>
</dbReference>
<feature type="domain" description="ABC3 transporter permease C-terminal" evidence="7">
    <location>
        <begin position="661"/>
        <end position="774"/>
    </location>
</feature>
<protein>
    <submittedName>
        <fullName evidence="8">FtsX-like permease family protein</fullName>
    </submittedName>
</protein>
<feature type="transmembrane region" description="Helical" evidence="6">
    <location>
        <begin position="434"/>
        <end position="452"/>
    </location>
</feature>
<sequence length="787" mass="86521">MSALDRKLGRDLWHLKGQILAIALVIACGVATYVMFLSTLDSLKATRANFYQAYRFAQVFASVKRAPDSLAARLAAIPGVALVDTRVVAPATIDIAQFRGPITGLITSVPDAGEPPLNRLDIKSGHGLDAGRNDEVLVSEAFAQAHRLRPGDMLAVIVHGRRKILRIAGTAISPEFIHQLRPGGVFPDYQRYGVMWMARTPLAKAMDLDGAFNNAVFKLARGADARDVITRLDALLAPYGGTGAYARKDQASHRFFSEELTQLENNSALFPFIFLGVASFLLNVVITRLVGTQRDQIATLKAFGYANRAIAWHYVKMVMVIVLLGVALGTAGGIWLTRIMGHLYMGFFRLPYIDYAFSPRVLVSAALISAAAGLLGTMFAVARAARLRPAEAMRAEAPSVYRETAFERLGLKGAMSMPTRMIVRHLEHRPLKSLLAVIGIAFAGALTMTGRFQNDTVNFMMHVHYGLTQRDDLTVTFVEPTARRALHDLLGIPGIAYGEPFRSVPVRLRHAHISYRTGILGLSRPAHLMRVLDHRFEPVVLPREGLVLTDYLGKLLHVRPGDLVTVETLDGSRKVRRIPVTGLVKQYIGVSGYMDLDALNRLLGEGPVVSGAYLRIDPRQLGAIEQRLKDMPRIAGISVRASELQNFRRIMQETMLFWSGIATVFASIIAFGVIYNAARIALTEHGRELASLRVLGFTRGEISYILLGELGLLTLAAIVPGMFIGRWLCGSIAASVESDLYRIPLVVQPDSYAFSAIVVFISAIVSAWLVRRRLDRLDLIAVLKTRE</sequence>
<comment type="subcellular location">
    <subcellularLocation>
        <location evidence="1">Cell membrane</location>
        <topology evidence="1">Multi-pass membrane protein</topology>
    </subcellularLocation>
</comment>
<evidence type="ECO:0000256" key="2">
    <source>
        <dbReference type="ARBA" id="ARBA00022475"/>
    </source>
</evidence>
<evidence type="ECO:0000256" key="3">
    <source>
        <dbReference type="ARBA" id="ARBA00022692"/>
    </source>
</evidence>
<dbReference type="PROSITE" id="PS51257">
    <property type="entry name" value="PROKAR_LIPOPROTEIN"/>
    <property type="match status" value="1"/>
</dbReference>
<organism evidence="8">
    <name type="scientific">mine drainage metagenome</name>
    <dbReference type="NCBI Taxonomy" id="410659"/>
    <lineage>
        <taxon>unclassified sequences</taxon>
        <taxon>metagenomes</taxon>
        <taxon>ecological metagenomes</taxon>
    </lineage>
</organism>
<feature type="transmembrane region" description="Helical" evidence="6">
    <location>
        <begin position="752"/>
        <end position="770"/>
    </location>
</feature>
<feature type="domain" description="ABC3 transporter permease C-terminal" evidence="7">
    <location>
        <begin position="269"/>
        <end position="387"/>
    </location>
</feature>
<reference evidence="8" key="1">
    <citation type="submission" date="2016-10" db="EMBL/GenBank/DDBJ databases">
        <title>Sequence of Gallionella enrichment culture.</title>
        <authorList>
            <person name="Poehlein A."/>
            <person name="Muehling M."/>
            <person name="Daniel R."/>
        </authorList>
    </citation>
    <scope>NUCLEOTIDE SEQUENCE</scope>
</reference>
<feature type="transmembrane region" description="Helical" evidence="6">
    <location>
        <begin position="357"/>
        <end position="381"/>
    </location>
</feature>
<keyword evidence="4 6" id="KW-1133">Transmembrane helix</keyword>
<evidence type="ECO:0000256" key="6">
    <source>
        <dbReference type="SAM" id="Phobius"/>
    </source>
</evidence>
<dbReference type="Pfam" id="PF02687">
    <property type="entry name" value="FtsX"/>
    <property type="match status" value="2"/>
</dbReference>
<dbReference type="GO" id="GO:0098797">
    <property type="term" value="C:plasma membrane protein complex"/>
    <property type="evidence" value="ECO:0007669"/>
    <property type="project" value="TreeGrafter"/>
</dbReference>
<evidence type="ECO:0000256" key="5">
    <source>
        <dbReference type="ARBA" id="ARBA00023136"/>
    </source>
</evidence>
<dbReference type="InterPro" id="IPR051447">
    <property type="entry name" value="Lipoprotein-release_system"/>
</dbReference>